<feature type="transmembrane region" description="Helical" evidence="9">
    <location>
        <begin position="98"/>
        <end position="118"/>
    </location>
</feature>
<dbReference type="GO" id="GO:0005886">
    <property type="term" value="C:plasma membrane"/>
    <property type="evidence" value="ECO:0007669"/>
    <property type="project" value="TreeGrafter"/>
</dbReference>
<feature type="compositionally biased region" description="Basic and acidic residues" evidence="8">
    <location>
        <begin position="1"/>
        <end position="16"/>
    </location>
</feature>
<feature type="transmembrane region" description="Helical" evidence="9">
    <location>
        <begin position="236"/>
        <end position="261"/>
    </location>
</feature>
<keyword evidence="6 7" id="KW-0472">Membrane</keyword>
<feature type="transmembrane region" description="Helical" evidence="9">
    <location>
        <begin position="204"/>
        <end position="224"/>
    </location>
</feature>
<keyword evidence="4 9" id="KW-0812">Transmembrane</keyword>
<name>A0A1L7WZP9_9HELO</name>
<comment type="similarity">
    <text evidence="2 7">Belongs to the purine-cytosine permease (2.A.39) family.</text>
</comment>
<dbReference type="InterPro" id="IPR026030">
    <property type="entry name" value="Pur-cyt_permease_Fcy2/21/22"/>
</dbReference>
<feature type="transmembrane region" description="Helical" evidence="9">
    <location>
        <begin position="472"/>
        <end position="488"/>
    </location>
</feature>
<evidence type="ECO:0000256" key="8">
    <source>
        <dbReference type="SAM" id="MobiDB-lite"/>
    </source>
</evidence>
<dbReference type="Pfam" id="PF02133">
    <property type="entry name" value="Transp_cyt_pur"/>
    <property type="match status" value="1"/>
</dbReference>
<gene>
    <name evidence="10" type="ORF">PAC_08134</name>
</gene>
<dbReference type="PANTHER" id="PTHR31806:SF5">
    <property type="entry name" value="PURINE-CYTOSINE PERMEASE FCY21"/>
    <property type="match status" value="1"/>
</dbReference>
<sequence length="499" mass="53906">MDPTHDLEKAQEKLPDESSSEIVVVESGDDNKKLPVWKWLAKWGVEVRGIDPVPPEERTKTEYSSIFFMWMAILCNLLPIVTGMAGTLGYGLSLRDTSLVIIFFNLLCCVLTAFLGTLGPKTGMRQVIQARYSFGPYCVSIVAILNLISVVGFTIIAIIICGQTLSAVSDGKMTITVGIVLAGLLGMVVSFCGYTVLHLFNKYSWAITIVSIVIAVGCGGHHLSKPVPTEPATASTILSFGCLIAGFMLPFAGIMSDFAVYYSPAAPTQRMFWYVYVSQNLPTILLMILGAAIGAVVPNVESWNDGYNSYSAGGVLEAMLRPAKGFGKFIAVLLAFSLVGNIAASMYTISLNFQALATPLARVPRSIYTVITTAIMIPVGIKAAQSFFNSLENFLGIVSYWPGAFGAIVTLEHFYFRKGDASTYDQAIWKDRRRLPPGIAAISAGILSFGLIVPCMNTAWFVGPIAKTTGDIGFEVGFVVAGLLYVPFRTLEIKICGYV</sequence>
<evidence type="ECO:0000313" key="10">
    <source>
        <dbReference type="EMBL" id="CZR58243.1"/>
    </source>
</evidence>
<feature type="transmembrane region" description="Helical" evidence="9">
    <location>
        <begin position="367"/>
        <end position="388"/>
    </location>
</feature>
<keyword evidence="3 7" id="KW-0813">Transport</keyword>
<evidence type="ECO:0000256" key="3">
    <source>
        <dbReference type="ARBA" id="ARBA00022448"/>
    </source>
</evidence>
<dbReference type="InterPro" id="IPR001248">
    <property type="entry name" value="Pur-cyt_permease"/>
</dbReference>
<keyword evidence="5 9" id="KW-1133">Transmembrane helix</keyword>
<dbReference type="Proteomes" id="UP000184330">
    <property type="component" value="Unassembled WGS sequence"/>
</dbReference>
<evidence type="ECO:0000256" key="7">
    <source>
        <dbReference type="PIRNR" id="PIRNR002744"/>
    </source>
</evidence>
<protein>
    <submittedName>
        <fullName evidence="10">Related to purine-cytosine permease</fullName>
    </submittedName>
</protein>
<feature type="region of interest" description="Disordered" evidence="8">
    <location>
        <begin position="1"/>
        <end position="21"/>
    </location>
</feature>
<dbReference type="PIRSF" id="PIRSF002744">
    <property type="entry name" value="Pur-cyt_permease"/>
    <property type="match status" value="1"/>
</dbReference>
<feature type="transmembrane region" description="Helical" evidence="9">
    <location>
        <begin position="67"/>
        <end position="92"/>
    </location>
</feature>
<evidence type="ECO:0000256" key="4">
    <source>
        <dbReference type="ARBA" id="ARBA00022692"/>
    </source>
</evidence>
<reference evidence="10 11" key="1">
    <citation type="submission" date="2016-03" db="EMBL/GenBank/DDBJ databases">
        <authorList>
            <person name="Ploux O."/>
        </authorList>
    </citation>
    <scope>NUCLEOTIDE SEQUENCE [LARGE SCALE GENOMIC DNA]</scope>
    <source>
        <strain evidence="10 11">UAMH 11012</strain>
    </source>
</reference>
<accession>A0A1L7WZP9</accession>
<feature type="transmembrane region" description="Helical" evidence="9">
    <location>
        <begin position="329"/>
        <end position="355"/>
    </location>
</feature>
<proteinExistence type="inferred from homology"/>
<dbReference type="PANTHER" id="PTHR31806">
    <property type="entry name" value="PURINE-CYTOSINE PERMEASE FCY2-RELATED"/>
    <property type="match status" value="1"/>
</dbReference>
<evidence type="ECO:0000256" key="5">
    <source>
        <dbReference type="ARBA" id="ARBA00022989"/>
    </source>
</evidence>
<feature type="transmembrane region" description="Helical" evidence="9">
    <location>
        <begin position="177"/>
        <end position="197"/>
    </location>
</feature>
<evidence type="ECO:0000256" key="1">
    <source>
        <dbReference type="ARBA" id="ARBA00004141"/>
    </source>
</evidence>
<comment type="subcellular location">
    <subcellularLocation>
        <location evidence="1">Membrane</location>
        <topology evidence="1">Multi-pass membrane protein</topology>
    </subcellularLocation>
</comment>
<dbReference type="OrthoDB" id="5428495at2759"/>
<evidence type="ECO:0000256" key="2">
    <source>
        <dbReference type="ARBA" id="ARBA00008974"/>
    </source>
</evidence>
<feature type="transmembrane region" description="Helical" evidence="9">
    <location>
        <begin position="139"/>
        <end position="165"/>
    </location>
</feature>
<feature type="transmembrane region" description="Helical" evidence="9">
    <location>
        <begin position="437"/>
        <end position="460"/>
    </location>
</feature>
<dbReference type="GO" id="GO:0022857">
    <property type="term" value="F:transmembrane transporter activity"/>
    <property type="evidence" value="ECO:0007669"/>
    <property type="project" value="InterPro"/>
</dbReference>
<feature type="transmembrane region" description="Helical" evidence="9">
    <location>
        <begin position="394"/>
        <end position="416"/>
    </location>
</feature>
<dbReference type="Gene3D" id="1.10.4160.10">
    <property type="entry name" value="Hydantoin permease"/>
    <property type="match status" value="1"/>
</dbReference>
<dbReference type="AlphaFoldDB" id="A0A1L7WZP9"/>
<evidence type="ECO:0000256" key="6">
    <source>
        <dbReference type="ARBA" id="ARBA00023136"/>
    </source>
</evidence>
<keyword evidence="11" id="KW-1185">Reference proteome</keyword>
<evidence type="ECO:0000256" key="9">
    <source>
        <dbReference type="SAM" id="Phobius"/>
    </source>
</evidence>
<dbReference type="EMBL" id="FJOG01000011">
    <property type="protein sequence ID" value="CZR58243.1"/>
    <property type="molecule type" value="Genomic_DNA"/>
</dbReference>
<dbReference type="STRING" id="576137.A0A1L7WZP9"/>
<feature type="transmembrane region" description="Helical" evidence="9">
    <location>
        <begin position="273"/>
        <end position="297"/>
    </location>
</feature>
<organism evidence="10 11">
    <name type="scientific">Phialocephala subalpina</name>
    <dbReference type="NCBI Taxonomy" id="576137"/>
    <lineage>
        <taxon>Eukaryota</taxon>
        <taxon>Fungi</taxon>
        <taxon>Dikarya</taxon>
        <taxon>Ascomycota</taxon>
        <taxon>Pezizomycotina</taxon>
        <taxon>Leotiomycetes</taxon>
        <taxon>Helotiales</taxon>
        <taxon>Mollisiaceae</taxon>
        <taxon>Phialocephala</taxon>
        <taxon>Phialocephala fortinii species complex</taxon>
    </lineage>
</organism>
<evidence type="ECO:0000313" key="11">
    <source>
        <dbReference type="Proteomes" id="UP000184330"/>
    </source>
</evidence>